<organism evidence="2 3">
    <name type="scientific">Elysia marginata</name>
    <dbReference type="NCBI Taxonomy" id="1093978"/>
    <lineage>
        <taxon>Eukaryota</taxon>
        <taxon>Metazoa</taxon>
        <taxon>Spiralia</taxon>
        <taxon>Lophotrochozoa</taxon>
        <taxon>Mollusca</taxon>
        <taxon>Gastropoda</taxon>
        <taxon>Heterobranchia</taxon>
        <taxon>Euthyneura</taxon>
        <taxon>Panpulmonata</taxon>
        <taxon>Sacoglossa</taxon>
        <taxon>Placobranchoidea</taxon>
        <taxon>Plakobranchidae</taxon>
        <taxon>Elysia</taxon>
    </lineage>
</organism>
<feature type="region of interest" description="Disordered" evidence="1">
    <location>
        <begin position="19"/>
        <end position="74"/>
    </location>
</feature>
<dbReference type="Proteomes" id="UP000762676">
    <property type="component" value="Unassembled WGS sequence"/>
</dbReference>
<dbReference type="AlphaFoldDB" id="A0AAV4I414"/>
<comment type="caution">
    <text evidence="2">The sequence shown here is derived from an EMBL/GenBank/DDBJ whole genome shotgun (WGS) entry which is preliminary data.</text>
</comment>
<feature type="compositionally biased region" description="Acidic residues" evidence="1">
    <location>
        <begin position="27"/>
        <end position="53"/>
    </location>
</feature>
<feature type="compositionally biased region" description="Basic and acidic residues" evidence="1">
    <location>
        <begin position="62"/>
        <end position="74"/>
    </location>
</feature>
<protein>
    <submittedName>
        <fullName evidence="2">Uncharacterized protein</fullName>
    </submittedName>
</protein>
<keyword evidence="3" id="KW-1185">Reference proteome</keyword>
<gene>
    <name evidence="2" type="ORF">ElyMa_001171400</name>
</gene>
<accession>A0AAV4I414</accession>
<proteinExistence type="predicted"/>
<evidence type="ECO:0000313" key="3">
    <source>
        <dbReference type="Proteomes" id="UP000762676"/>
    </source>
</evidence>
<evidence type="ECO:0000313" key="2">
    <source>
        <dbReference type="EMBL" id="GFS04298.1"/>
    </source>
</evidence>
<reference evidence="2 3" key="1">
    <citation type="journal article" date="2021" name="Elife">
        <title>Chloroplast acquisition without the gene transfer in kleptoplastic sea slugs, Plakobranchus ocellatus.</title>
        <authorList>
            <person name="Maeda T."/>
            <person name="Takahashi S."/>
            <person name="Yoshida T."/>
            <person name="Shimamura S."/>
            <person name="Takaki Y."/>
            <person name="Nagai Y."/>
            <person name="Toyoda A."/>
            <person name="Suzuki Y."/>
            <person name="Arimoto A."/>
            <person name="Ishii H."/>
            <person name="Satoh N."/>
            <person name="Nishiyama T."/>
            <person name="Hasebe M."/>
            <person name="Maruyama T."/>
            <person name="Minagawa J."/>
            <person name="Obokata J."/>
            <person name="Shigenobu S."/>
        </authorList>
    </citation>
    <scope>NUCLEOTIDE SEQUENCE [LARGE SCALE GENOMIC DNA]</scope>
</reference>
<sequence length="100" mass="11364">MKIIIKINIDDNDFSDNYNDASAAAAADDDDDDDDGGDGDDDDYDDDNDDENNNDINYPDGTNERQQRKDTHSKEIKVKMCKPFLQFTEEVFFCLESHAS</sequence>
<name>A0AAV4I414_9GAST</name>
<evidence type="ECO:0000256" key="1">
    <source>
        <dbReference type="SAM" id="MobiDB-lite"/>
    </source>
</evidence>
<dbReference type="EMBL" id="BMAT01002305">
    <property type="protein sequence ID" value="GFS04298.1"/>
    <property type="molecule type" value="Genomic_DNA"/>
</dbReference>